<dbReference type="InterPro" id="IPR000868">
    <property type="entry name" value="Isochorismatase-like_dom"/>
</dbReference>
<comment type="caution">
    <text evidence="3">The sequence shown here is derived from an EMBL/GenBank/DDBJ whole genome shotgun (WGS) entry which is preliminary data.</text>
</comment>
<dbReference type="Pfam" id="PF00857">
    <property type="entry name" value="Isochorismatase"/>
    <property type="match status" value="1"/>
</dbReference>
<gene>
    <name evidence="3" type="ORF">MUB46_02495</name>
</gene>
<dbReference type="Proteomes" id="UP001320898">
    <property type="component" value="Unassembled WGS sequence"/>
</dbReference>
<dbReference type="EMBL" id="JALIDZ010000001">
    <property type="protein sequence ID" value="MCT8970720.1"/>
    <property type="molecule type" value="Genomic_DNA"/>
</dbReference>
<evidence type="ECO:0000313" key="3">
    <source>
        <dbReference type="EMBL" id="MCT8970720.1"/>
    </source>
</evidence>
<evidence type="ECO:0000259" key="2">
    <source>
        <dbReference type="Pfam" id="PF00857"/>
    </source>
</evidence>
<reference evidence="3 4" key="1">
    <citation type="submission" date="2022-04" db="EMBL/GenBank/DDBJ databases">
        <authorList>
            <person name="Ye Y.-Q."/>
            <person name="Du Z.-J."/>
        </authorList>
    </citation>
    <scope>NUCLEOTIDE SEQUENCE [LARGE SCALE GENOMIC DNA]</scope>
    <source>
        <strain evidence="3 4">A6E488</strain>
    </source>
</reference>
<organism evidence="3 4">
    <name type="scientific">Microbaculum marinisediminis</name>
    <dbReference type="NCBI Taxonomy" id="2931392"/>
    <lineage>
        <taxon>Bacteria</taxon>
        <taxon>Pseudomonadati</taxon>
        <taxon>Pseudomonadota</taxon>
        <taxon>Alphaproteobacteria</taxon>
        <taxon>Hyphomicrobiales</taxon>
        <taxon>Tepidamorphaceae</taxon>
        <taxon>Microbaculum</taxon>
    </lineage>
</organism>
<name>A0AAW5QUN3_9HYPH</name>
<dbReference type="PANTHER" id="PTHR43540">
    <property type="entry name" value="PEROXYUREIDOACRYLATE/UREIDOACRYLATE AMIDOHYDROLASE-RELATED"/>
    <property type="match status" value="1"/>
</dbReference>
<proteinExistence type="predicted"/>
<evidence type="ECO:0000256" key="1">
    <source>
        <dbReference type="ARBA" id="ARBA00022801"/>
    </source>
</evidence>
<dbReference type="InterPro" id="IPR050272">
    <property type="entry name" value="Isochorismatase-like_hydrls"/>
</dbReference>
<feature type="domain" description="Isochorismatase-like" evidence="2">
    <location>
        <begin position="8"/>
        <end position="195"/>
    </location>
</feature>
<sequence length="218" mass="24100">MTLEKGRAALLVVDPQIDFLSPDGVTWGVVGESVTEHNVVDNIRRLFRAAKAAGMPVVVSPHYYYPHDHRWMFEGALEKVMHGIGMFDRPGPLDMTGFAGSGADFMEEYEEYIFDGRTIIASPHKLYGPEQNDAALQLRKLRVDQIVLAGMSANLCVESHMREFIEQGFEVAVVRDATAGAKVPEGDGYLAALINFRMIANAVWDTDETVELVQALAT</sequence>
<keyword evidence="4" id="KW-1185">Reference proteome</keyword>
<keyword evidence="1 3" id="KW-0378">Hydrolase</keyword>
<dbReference type="InterPro" id="IPR036380">
    <property type="entry name" value="Isochorismatase-like_sf"/>
</dbReference>
<evidence type="ECO:0000313" key="4">
    <source>
        <dbReference type="Proteomes" id="UP001320898"/>
    </source>
</evidence>
<accession>A0AAW5QUN3</accession>
<dbReference type="Gene3D" id="3.40.50.850">
    <property type="entry name" value="Isochorismatase-like"/>
    <property type="match status" value="1"/>
</dbReference>
<dbReference type="AlphaFoldDB" id="A0AAW5QUN3"/>
<dbReference type="CDD" id="cd00431">
    <property type="entry name" value="cysteine_hydrolases"/>
    <property type="match status" value="1"/>
</dbReference>
<dbReference type="SUPFAM" id="SSF52499">
    <property type="entry name" value="Isochorismatase-like hydrolases"/>
    <property type="match status" value="1"/>
</dbReference>
<dbReference type="GO" id="GO:0016787">
    <property type="term" value="F:hydrolase activity"/>
    <property type="evidence" value="ECO:0007669"/>
    <property type="project" value="UniProtKB-KW"/>
</dbReference>
<protein>
    <submittedName>
        <fullName evidence="3">Cysteine hydrolase</fullName>
    </submittedName>
</protein>